<gene>
    <name evidence="6" type="ORF">GM50_11735</name>
</gene>
<sequence length="280" mass="30361">MEQGFHMVKQFREGAMGKSELTTGTQAIDRATALLTDVLQSPNPQLLGSLARTHDIPKSTTSRILGALERAGLIQRDRNGAFLAGHVLTSFAREQNQDSVLVARMRAVLETLSERTGETANLAVPGNGFINLLDQVDGQYLLGATNWIGKRVPYHASALGKVLLAYSAVTISSGRLERLTDKTITSRTRLLEELEEVRRRGFAIIHDELEEGLVAVAAPIRELDGRVVGAISVSGPSTRLSNKELIRIGDVIISEIDAVQARNKKKPQIPNQKIGKVGAA</sequence>
<evidence type="ECO:0000256" key="3">
    <source>
        <dbReference type="ARBA" id="ARBA00023163"/>
    </source>
</evidence>
<dbReference type="GO" id="GO:0003700">
    <property type="term" value="F:DNA-binding transcription factor activity"/>
    <property type="evidence" value="ECO:0007669"/>
    <property type="project" value="TreeGrafter"/>
</dbReference>
<proteinExistence type="predicted"/>
<dbReference type="Gene3D" id="1.10.10.10">
    <property type="entry name" value="Winged helix-like DNA-binding domain superfamily/Winged helix DNA-binding domain"/>
    <property type="match status" value="1"/>
</dbReference>
<dbReference type="Pfam" id="PF01614">
    <property type="entry name" value="IclR_C"/>
    <property type="match status" value="1"/>
</dbReference>
<accession>A0A094SGI5</accession>
<protein>
    <recommendedName>
        <fullName evidence="7">IclR family transcriptional regulator</fullName>
    </recommendedName>
</protein>
<keyword evidence="2" id="KW-0238">DNA-binding</keyword>
<dbReference type="PANTHER" id="PTHR30136">
    <property type="entry name" value="HELIX-TURN-HELIX TRANSCRIPTIONAL REGULATOR, ICLR FAMILY"/>
    <property type="match status" value="1"/>
</dbReference>
<dbReference type="GO" id="GO:0003677">
    <property type="term" value="F:DNA binding"/>
    <property type="evidence" value="ECO:0007669"/>
    <property type="project" value="UniProtKB-KW"/>
</dbReference>
<dbReference type="PANTHER" id="PTHR30136:SF24">
    <property type="entry name" value="HTH-TYPE TRANSCRIPTIONAL REPRESSOR ALLR"/>
    <property type="match status" value="1"/>
</dbReference>
<evidence type="ECO:0000313" key="6">
    <source>
        <dbReference type="EMBL" id="KGA17408.1"/>
    </source>
</evidence>
<dbReference type="PROSITE" id="PS51077">
    <property type="entry name" value="HTH_ICLR"/>
    <property type="match status" value="1"/>
</dbReference>
<feature type="domain" description="HTH iclR-type" evidence="4">
    <location>
        <begin position="25"/>
        <end position="86"/>
    </location>
</feature>
<keyword evidence="3" id="KW-0804">Transcription</keyword>
<organism evidence="6">
    <name type="scientific">freshwater metagenome</name>
    <dbReference type="NCBI Taxonomy" id="449393"/>
    <lineage>
        <taxon>unclassified sequences</taxon>
        <taxon>metagenomes</taxon>
        <taxon>ecological metagenomes</taxon>
    </lineage>
</organism>
<dbReference type="SUPFAM" id="SSF55781">
    <property type="entry name" value="GAF domain-like"/>
    <property type="match status" value="1"/>
</dbReference>
<dbReference type="AlphaFoldDB" id="A0A094SGI5"/>
<dbReference type="Pfam" id="PF09339">
    <property type="entry name" value="HTH_IclR"/>
    <property type="match status" value="1"/>
</dbReference>
<reference evidence="6" key="1">
    <citation type="submission" date="2014-05" db="EMBL/GenBank/DDBJ databases">
        <title>Key roles for freshwater Actinobacteria revealed by deep metagenomic sequencing.</title>
        <authorList>
            <person name="Ghai R."/>
            <person name="Mizuno C.M."/>
            <person name="Picazo A."/>
            <person name="Camacho A."/>
            <person name="Rodriguez-Valera F."/>
        </authorList>
    </citation>
    <scope>NUCLEOTIDE SEQUENCE</scope>
</reference>
<dbReference type="InterPro" id="IPR005471">
    <property type="entry name" value="Tscrpt_reg_IclR_N"/>
</dbReference>
<feature type="domain" description="IclR-ED" evidence="5">
    <location>
        <begin position="87"/>
        <end position="276"/>
    </location>
</feature>
<keyword evidence="1" id="KW-0805">Transcription regulation</keyword>
<evidence type="ECO:0000256" key="1">
    <source>
        <dbReference type="ARBA" id="ARBA00023015"/>
    </source>
</evidence>
<evidence type="ECO:0000259" key="4">
    <source>
        <dbReference type="PROSITE" id="PS51077"/>
    </source>
</evidence>
<dbReference type="PROSITE" id="PS51078">
    <property type="entry name" value="ICLR_ED"/>
    <property type="match status" value="1"/>
</dbReference>
<dbReference type="SUPFAM" id="SSF46785">
    <property type="entry name" value="Winged helix' DNA-binding domain"/>
    <property type="match status" value="1"/>
</dbReference>
<dbReference type="InterPro" id="IPR029016">
    <property type="entry name" value="GAF-like_dom_sf"/>
</dbReference>
<comment type="caution">
    <text evidence="6">The sequence shown here is derived from an EMBL/GenBank/DDBJ whole genome shotgun (WGS) entry which is preliminary data.</text>
</comment>
<evidence type="ECO:0000256" key="2">
    <source>
        <dbReference type="ARBA" id="ARBA00023125"/>
    </source>
</evidence>
<evidence type="ECO:0000259" key="5">
    <source>
        <dbReference type="PROSITE" id="PS51078"/>
    </source>
</evidence>
<dbReference type="InterPro" id="IPR036388">
    <property type="entry name" value="WH-like_DNA-bd_sf"/>
</dbReference>
<dbReference type="Gene3D" id="3.30.450.40">
    <property type="match status" value="1"/>
</dbReference>
<name>A0A094SGI5_9ZZZZ</name>
<dbReference type="InterPro" id="IPR036390">
    <property type="entry name" value="WH_DNA-bd_sf"/>
</dbReference>
<dbReference type="SMART" id="SM00346">
    <property type="entry name" value="HTH_ICLR"/>
    <property type="match status" value="1"/>
</dbReference>
<evidence type="ECO:0008006" key="7">
    <source>
        <dbReference type="Google" id="ProtNLM"/>
    </source>
</evidence>
<dbReference type="EMBL" id="JNSK01000043">
    <property type="protein sequence ID" value="KGA17408.1"/>
    <property type="molecule type" value="Genomic_DNA"/>
</dbReference>
<dbReference type="InterPro" id="IPR050707">
    <property type="entry name" value="HTH_MetabolicPath_Reg"/>
</dbReference>
<dbReference type="InterPro" id="IPR014757">
    <property type="entry name" value="Tscrpt_reg_IclR_C"/>
</dbReference>
<dbReference type="GO" id="GO:0045892">
    <property type="term" value="P:negative regulation of DNA-templated transcription"/>
    <property type="evidence" value="ECO:0007669"/>
    <property type="project" value="TreeGrafter"/>
</dbReference>